<evidence type="ECO:0000313" key="9">
    <source>
        <dbReference type="Proteomes" id="UP001446871"/>
    </source>
</evidence>
<dbReference type="SUPFAM" id="SSF103473">
    <property type="entry name" value="MFS general substrate transporter"/>
    <property type="match status" value="1"/>
</dbReference>
<feature type="transmembrane region" description="Helical" evidence="6">
    <location>
        <begin position="258"/>
        <end position="274"/>
    </location>
</feature>
<feature type="transmembrane region" description="Helical" evidence="6">
    <location>
        <begin position="67"/>
        <end position="85"/>
    </location>
</feature>
<name>A0ABR1V8R9_9PEZI</name>
<feature type="transmembrane region" description="Helical" evidence="6">
    <location>
        <begin position="386"/>
        <end position="410"/>
    </location>
</feature>
<dbReference type="PROSITE" id="PS50850">
    <property type="entry name" value="MFS"/>
    <property type="match status" value="1"/>
</dbReference>
<feature type="domain" description="Major facilitator superfamily (MFS) profile" evidence="7">
    <location>
        <begin position="32"/>
        <end position="521"/>
    </location>
</feature>
<dbReference type="InterPro" id="IPR011701">
    <property type="entry name" value="MFS"/>
</dbReference>
<feature type="transmembrane region" description="Helical" evidence="6">
    <location>
        <begin position="122"/>
        <end position="145"/>
    </location>
</feature>
<reference evidence="8 9" key="1">
    <citation type="submission" date="2023-01" db="EMBL/GenBank/DDBJ databases">
        <title>Analysis of 21 Apiospora genomes using comparative genomics revels a genus with tremendous synthesis potential of carbohydrate active enzymes and secondary metabolites.</title>
        <authorList>
            <person name="Sorensen T."/>
        </authorList>
    </citation>
    <scope>NUCLEOTIDE SEQUENCE [LARGE SCALE GENOMIC DNA]</scope>
    <source>
        <strain evidence="8 9">CBS 83171</strain>
    </source>
</reference>
<comment type="subcellular location">
    <subcellularLocation>
        <location evidence="1">Membrane</location>
        <topology evidence="1">Multi-pass membrane protein</topology>
    </subcellularLocation>
</comment>
<evidence type="ECO:0000256" key="1">
    <source>
        <dbReference type="ARBA" id="ARBA00004141"/>
    </source>
</evidence>
<dbReference type="Gene3D" id="1.20.1250.20">
    <property type="entry name" value="MFS general substrate transporter like domains"/>
    <property type="match status" value="1"/>
</dbReference>
<proteinExistence type="predicted"/>
<dbReference type="Pfam" id="PF07690">
    <property type="entry name" value="MFS_1"/>
    <property type="match status" value="1"/>
</dbReference>
<dbReference type="InterPro" id="IPR020846">
    <property type="entry name" value="MFS_dom"/>
</dbReference>
<dbReference type="EMBL" id="JAQQWM010000004">
    <property type="protein sequence ID" value="KAK8067600.1"/>
    <property type="molecule type" value="Genomic_DNA"/>
</dbReference>
<feature type="transmembrane region" description="Helical" evidence="6">
    <location>
        <begin position="29"/>
        <end position="55"/>
    </location>
</feature>
<feature type="transmembrane region" description="Helical" evidence="6">
    <location>
        <begin position="332"/>
        <end position="355"/>
    </location>
</feature>
<feature type="transmembrane region" description="Helical" evidence="6">
    <location>
        <begin position="497"/>
        <end position="519"/>
    </location>
</feature>
<dbReference type="Gene3D" id="1.20.1720.10">
    <property type="entry name" value="Multidrug resistance protein D"/>
    <property type="match status" value="1"/>
</dbReference>
<evidence type="ECO:0000256" key="3">
    <source>
        <dbReference type="ARBA" id="ARBA00022692"/>
    </source>
</evidence>
<feature type="transmembrane region" description="Helical" evidence="6">
    <location>
        <begin position="97"/>
        <end position="116"/>
    </location>
</feature>
<dbReference type="CDD" id="cd17502">
    <property type="entry name" value="MFS_Azr1_MDR_like"/>
    <property type="match status" value="1"/>
</dbReference>
<feature type="transmembrane region" description="Helical" evidence="6">
    <location>
        <begin position="182"/>
        <end position="205"/>
    </location>
</feature>
<gene>
    <name evidence="8" type="ORF">PG996_006712</name>
</gene>
<evidence type="ECO:0000256" key="6">
    <source>
        <dbReference type="SAM" id="Phobius"/>
    </source>
</evidence>
<dbReference type="PANTHER" id="PTHR23501">
    <property type="entry name" value="MAJOR FACILITATOR SUPERFAMILY"/>
    <property type="match status" value="1"/>
</dbReference>
<keyword evidence="3 6" id="KW-0812">Transmembrane</keyword>
<dbReference type="PANTHER" id="PTHR23501:SF177">
    <property type="entry name" value="MAJOR FACILITATOR SUPERFAMILY (MFS) PROFILE DOMAIN-CONTAINING PROTEIN-RELATED"/>
    <property type="match status" value="1"/>
</dbReference>
<feature type="transmembrane region" description="Helical" evidence="6">
    <location>
        <begin position="362"/>
        <end position="380"/>
    </location>
</feature>
<comment type="caution">
    <text evidence="8">The sequence shown here is derived from an EMBL/GenBank/DDBJ whole genome shotgun (WGS) entry which is preliminary data.</text>
</comment>
<feature type="transmembrane region" description="Helical" evidence="6">
    <location>
        <begin position="294"/>
        <end position="320"/>
    </location>
</feature>
<keyword evidence="2" id="KW-0813">Transport</keyword>
<feature type="transmembrane region" description="Helical" evidence="6">
    <location>
        <begin position="226"/>
        <end position="246"/>
    </location>
</feature>
<dbReference type="Gene3D" id="3.40.50.1820">
    <property type="entry name" value="alpha/beta hydrolase"/>
    <property type="match status" value="1"/>
</dbReference>
<evidence type="ECO:0000256" key="5">
    <source>
        <dbReference type="ARBA" id="ARBA00023136"/>
    </source>
</evidence>
<keyword evidence="4 6" id="KW-1133">Transmembrane helix</keyword>
<sequence length="966" mass="103453">MSTNAAVEDGDVSPLEAIEEDEYPGGLRLTAIIVALVLSIFLASLDTTIITTAIPSITNDFHSLEDVGWYGSAMFFPMAATQSVWGKAYKYFPVKLVFLLGILIFEVGSLICALAPNSNAFIAGRAVTGTGCASVFAGCFIIISLSSRPKIRPAMTSSLSATFAVASVVGPLIGGAFTQNVTWRWCFYINLPCGGIAVIATLLAFRAPKAASPAPATSREKVLQMDIPGAILICAAIVCFTLALRWGGVEKAWNDSNVVGTLVATLVFLILFCVDQRLQGERALIMPSFLGNRVLLVGAIFEFFIAGCFNLALFYLPIYFQAVRGVSAVSSGIWLIPVILSLTITQIIIGGVITATGIHNPFLILGPALAAVGSGLFMLLDQQSSAGRWIGFQIVLGIGVGFCLTIPLMLSQVAVKTADVSTATSIVIFSQSMGSAFLLPTAQAVFQNQLLKALRRFAPDIDPSIVLSAGASSEAISSLPPASLGGIVQSYTSALNFAFAIGIPFAGVALIVSFFMPWFRYQDASKASASAAQASVNPKNGDIEKTDAGKNKCVGVQPDLLQRDEKRVYVPLLFPTVFILLPYFFSPTFPAATYTPLFLEMASHQQRLDFLRSHAESPRDPELEELLSSNGPWPNPPFTDIAQCRNLSNYADGLLAKALGTFPVELHEEILNIPTSESYTSTAILTRPTPGSHPSPGPLVVLFHPGGFFLGNPAKLTMYARPLAKLFGASVLCPSYRFAPEHPFPTGVEDAWATLAWAASHAVEIGADPARGFIVGGISSGANFAVALARRTVETDLRPPLTGVWAPLFMGMNEEAVVPEAYRPLWASHEQHKDALVIDGAKAAIMWGYYRPTIASPLFNPLAPPLEAISAMPKVFLQVAGHDMFRDDGLVLAYALQDQGGDVRLEVYPGVCHSFWMFAPGLTVSKSFVRDIVEGFAWLLGVDVETLGHGWETAMAMPVIKVTDHH</sequence>
<feature type="transmembrane region" description="Helical" evidence="6">
    <location>
        <begin position="568"/>
        <end position="585"/>
    </location>
</feature>
<protein>
    <submittedName>
        <fullName evidence="8">Major facilitator superfamily transporter protein</fullName>
    </submittedName>
</protein>
<accession>A0ABR1V8R9</accession>
<dbReference type="Pfam" id="PF07859">
    <property type="entry name" value="Abhydrolase_3"/>
    <property type="match status" value="1"/>
</dbReference>
<keyword evidence="5 6" id="KW-0472">Membrane</keyword>
<feature type="transmembrane region" description="Helical" evidence="6">
    <location>
        <begin position="157"/>
        <end position="176"/>
    </location>
</feature>
<dbReference type="InterPro" id="IPR029058">
    <property type="entry name" value="AB_hydrolase_fold"/>
</dbReference>
<organism evidence="8 9">
    <name type="scientific">Apiospora saccharicola</name>
    <dbReference type="NCBI Taxonomy" id="335842"/>
    <lineage>
        <taxon>Eukaryota</taxon>
        <taxon>Fungi</taxon>
        <taxon>Dikarya</taxon>
        <taxon>Ascomycota</taxon>
        <taxon>Pezizomycotina</taxon>
        <taxon>Sordariomycetes</taxon>
        <taxon>Xylariomycetidae</taxon>
        <taxon>Amphisphaeriales</taxon>
        <taxon>Apiosporaceae</taxon>
        <taxon>Apiospora</taxon>
    </lineage>
</organism>
<evidence type="ECO:0000256" key="2">
    <source>
        <dbReference type="ARBA" id="ARBA00022448"/>
    </source>
</evidence>
<evidence type="ECO:0000259" key="7">
    <source>
        <dbReference type="PROSITE" id="PS50850"/>
    </source>
</evidence>
<keyword evidence="9" id="KW-1185">Reference proteome</keyword>
<dbReference type="InterPro" id="IPR013094">
    <property type="entry name" value="AB_hydrolase_3"/>
</dbReference>
<evidence type="ECO:0000313" key="8">
    <source>
        <dbReference type="EMBL" id="KAK8067600.1"/>
    </source>
</evidence>
<dbReference type="Proteomes" id="UP001446871">
    <property type="component" value="Unassembled WGS sequence"/>
</dbReference>
<evidence type="ECO:0000256" key="4">
    <source>
        <dbReference type="ARBA" id="ARBA00022989"/>
    </source>
</evidence>
<dbReference type="InterPro" id="IPR036259">
    <property type="entry name" value="MFS_trans_sf"/>
</dbReference>
<dbReference type="SUPFAM" id="SSF53474">
    <property type="entry name" value="alpha/beta-Hydrolases"/>
    <property type="match status" value="1"/>
</dbReference>